<dbReference type="Proteomes" id="UP000247702">
    <property type="component" value="Unassembled WGS sequence"/>
</dbReference>
<dbReference type="AlphaFoldDB" id="A0A2Z6RS16"/>
<accession>A0A2Z6RS16</accession>
<reference evidence="1 2" key="1">
    <citation type="submission" date="2017-11" db="EMBL/GenBank/DDBJ databases">
        <title>The genome of Rhizophagus clarus HR1 reveals common genetic basis of auxotrophy among arbuscular mycorrhizal fungi.</title>
        <authorList>
            <person name="Kobayashi Y."/>
        </authorList>
    </citation>
    <scope>NUCLEOTIDE SEQUENCE [LARGE SCALE GENOMIC DNA]</scope>
    <source>
        <strain evidence="1 2">HR1</strain>
    </source>
</reference>
<sequence>MILLMQFTSSCKCPPSLYLLVWNDVKKLSDKVLFLSKDFENKEEILKKAESRWTKLKDKLSKKIKLEEFRVSNHIYENSINTSGIPVINERPSFILHSLPDSDNEKGCILKIHYLHYVIRL</sequence>
<name>A0A2Z6RS16_9GLOM</name>
<organism evidence="1 2">
    <name type="scientific">Rhizophagus clarus</name>
    <dbReference type="NCBI Taxonomy" id="94130"/>
    <lineage>
        <taxon>Eukaryota</taxon>
        <taxon>Fungi</taxon>
        <taxon>Fungi incertae sedis</taxon>
        <taxon>Mucoromycota</taxon>
        <taxon>Glomeromycotina</taxon>
        <taxon>Glomeromycetes</taxon>
        <taxon>Glomerales</taxon>
        <taxon>Glomeraceae</taxon>
        <taxon>Rhizophagus</taxon>
    </lineage>
</organism>
<proteinExistence type="predicted"/>
<dbReference type="EMBL" id="BEXD01004010">
    <property type="protein sequence ID" value="GBC05484.1"/>
    <property type="molecule type" value="Genomic_DNA"/>
</dbReference>
<protein>
    <submittedName>
        <fullName evidence="1">Uncharacterized protein</fullName>
    </submittedName>
</protein>
<evidence type="ECO:0000313" key="2">
    <source>
        <dbReference type="Proteomes" id="UP000247702"/>
    </source>
</evidence>
<gene>
    <name evidence="1" type="ORF">RclHR1_06250006</name>
</gene>
<comment type="caution">
    <text evidence="1">The sequence shown here is derived from an EMBL/GenBank/DDBJ whole genome shotgun (WGS) entry which is preliminary data.</text>
</comment>
<keyword evidence="2" id="KW-1185">Reference proteome</keyword>
<evidence type="ECO:0000313" key="1">
    <source>
        <dbReference type="EMBL" id="GBC05484.1"/>
    </source>
</evidence>